<dbReference type="AlphaFoldDB" id="A0A9N9C5K2"/>
<sequence>MGFSITYFIKCFHCKTSTQYSNEDLKVNFSYLVSGAALAGGINRNSFQTALTTIDITNQCSKPSYYNYQTRLYKSIIDDAKLSCEIILLEILDQLKIINLPDKEKILLINFDCSWSHSRNAHQAKYNYQPVIGFHIVEHSRSSKLINSDSSIILHNENFSGTSKQMEHAILFELLNNIMPILEETDFTLHICIDGDLETNRTLTYISVVSLIFVDLKHVRLVTTFRTSYNEVFNRKILKYLDKRIDYWASYCVRHALIIIDQNNGLDTMISKVYMVASSQSTHRKSKTQGTSAQEKIFEEIACELIKVLFVTPEKLVSNEEFCRFITKAWGQLRILKQHWESALIMLLTVTCT</sequence>
<dbReference type="Proteomes" id="UP000789706">
    <property type="component" value="Unassembled WGS sequence"/>
</dbReference>
<name>A0A9N9C5K2_9GLOM</name>
<keyword evidence="2" id="KW-1185">Reference proteome</keyword>
<protein>
    <submittedName>
        <fullName evidence="1">9524_t:CDS:1</fullName>
    </submittedName>
</protein>
<comment type="caution">
    <text evidence="1">The sequence shown here is derived from an EMBL/GenBank/DDBJ whole genome shotgun (WGS) entry which is preliminary data.</text>
</comment>
<proteinExistence type="predicted"/>
<dbReference type="OrthoDB" id="2426001at2759"/>
<dbReference type="EMBL" id="CAJVPK010001591">
    <property type="protein sequence ID" value="CAG8592129.1"/>
    <property type="molecule type" value="Genomic_DNA"/>
</dbReference>
<evidence type="ECO:0000313" key="2">
    <source>
        <dbReference type="Proteomes" id="UP000789706"/>
    </source>
</evidence>
<reference evidence="1" key="1">
    <citation type="submission" date="2021-06" db="EMBL/GenBank/DDBJ databases">
        <authorList>
            <person name="Kallberg Y."/>
            <person name="Tangrot J."/>
            <person name="Rosling A."/>
        </authorList>
    </citation>
    <scope>NUCLEOTIDE SEQUENCE</scope>
    <source>
        <strain evidence="1">AZ414A</strain>
    </source>
</reference>
<gene>
    <name evidence="1" type="ORF">DEBURN_LOCUS9111</name>
</gene>
<organism evidence="1 2">
    <name type="scientific">Diversispora eburnea</name>
    <dbReference type="NCBI Taxonomy" id="1213867"/>
    <lineage>
        <taxon>Eukaryota</taxon>
        <taxon>Fungi</taxon>
        <taxon>Fungi incertae sedis</taxon>
        <taxon>Mucoromycota</taxon>
        <taxon>Glomeromycotina</taxon>
        <taxon>Glomeromycetes</taxon>
        <taxon>Diversisporales</taxon>
        <taxon>Diversisporaceae</taxon>
        <taxon>Diversispora</taxon>
    </lineage>
</organism>
<accession>A0A9N9C5K2</accession>
<evidence type="ECO:0000313" key="1">
    <source>
        <dbReference type="EMBL" id="CAG8592129.1"/>
    </source>
</evidence>